<feature type="domain" description="HTH myb-type" evidence="3">
    <location>
        <begin position="1"/>
        <end position="54"/>
    </location>
</feature>
<dbReference type="EnsemblProtists" id="PYU1_T006438">
    <property type="protein sequence ID" value="PYU1_T006438"/>
    <property type="gene ID" value="PYU1_G006426"/>
</dbReference>
<dbReference type="PROSITE" id="PS51294">
    <property type="entry name" value="HTH_MYB"/>
    <property type="match status" value="1"/>
</dbReference>
<dbReference type="HOGENOM" id="CLU_080595_0_2_1"/>
<dbReference type="STRING" id="431595.K3WN96"/>
<dbReference type="Proteomes" id="UP000019132">
    <property type="component" value="Unassembled WGS sequence"/>
</dbReference>
<reference evidence="5" key="1">
    <citation type="journal article" date="2010" name="Genome Biol.">
        <title>Genome sequence of the necrotrophic plant pathogen Pythium ultimum reveals original pathogenicity mechanisms and effector repertoire.</title>
        <authorList>
            <person name="Levesque C.A."/>
            <person name="Brouwer H."/>
            <person name="Cano L."/>
            <person name="Hamilton J.P."/>
            <person name="Holt C."/>
            <person name="Huitema E."/>
            <person name="Raffaele S."/>
            <person name="Robideau G.P."/>
            <person name="Thines M."/>
            <person name="Win J."/>
            <person name="Zerillo M.M."/>
            <person name="Beakes G.W."/>
            <person name="Boore J.L."/>
            <person name="Busam D."/>
            <person name="Dumas B."/>
            <person name="Ferriera S."/>
            <person name="Fuerstenberg S.I."/>
            <person name="Gachon C.M."/>
            <person name="Gaulin E."/>
            <person name="Govers F."/>
            <person name="Grenville-Briggs L."/>
            <person name="Horner N."/>
            <person name="Hostetler J."/>
            <person name="Jiang R.H."/>
            <person name="Johnson J."/>
            <person name="Krajaejun T."/>
            <person name="Lin H."/>
            <person name="Meijer H.J."/>
            <person name="Moore B."/>
            <person name="Morris P."/>
            <person name="Phuntmart V."/>
            <person name="Puiu D."/>
            <person name="Shetty J."/>
            <person name="Stajich J.E."/>
            <person name="Tripathy S."/>
            <person name="Wawra S."/>
            <person name="van West P."/>
            <person name="Whitty B.R."/>
            <person name="Coutinho P.M."/>
            <person name="Henrissat B."/>
            <person name="Martin F."/>
            <person name="Thomas P.D."/>
            <person name="Tyler B.M."/>
            <person name="De Vries R.P."/>
            <person name="Kamoun S."/>
            <person name="Yandell M."/>
            <person name="Tisserat N."/>
            <person name="Buell C.R."/>
        </authorList>
    </citation>
    <scope>NUCLEOTIDE SEQUENCE</scope>
    <source>
        <strain evidence="5">DAOM:BR144</strain>
    </source>
</reference>
<dbReference type="Gene3D" id="1.10.10.60">
    <property type="entry name" value="Homeodomain-like"/>
    <property type="match status" value="1"/>
</dbReference>
<dbReference type="CDD" id="cd00167">
    <property type="entry name" value="SANT"/>
    <property type="match status" value="1"/>
</dbReference>
<dbReference type="SUPFAM" id="SSF46689">
    <property type="entry name" value="Homeodomain-like"/>
    <property type="match status" value="1"/>
</dbReference>
<reference evidence="4" key="3">
    <citation type="submission" date="2015-02" db="UniProtKB">
        <authorList>
            <consortium name="EnsemblProtists"/>
        </authorList>
    </citation>
    <scope>IDENTIFICATION</scope>
    <source>
        <strain evidence="4">DAOM BR144</strain>
    </source>
</reference>
<protein>
    <submittedName>
        <fullName evidence="4">Uncharacterized protein</fullName>
    </submittedName>
</protein>
<dbReference type="PANTHER" id="PTHR12802">
    <property type="entry name" value="SWI/SNF COMPLEX-RELATED"/>
    <property type="match status" value="1"/>
</dbReference>
<proteinExistence type="predicted"/>
<keyword evidence="5" id="KW-1185">Reference proteome</keyword>
<organism evidence="4 5">
    <name type="scientific">Globisporangium ultimum (strain ATCC 200006 / CBS 805.95 / DAOM BR144)</name>
    <name type="common">Pythium ultimum</name>
    <dbReference type="NCBI Taxonomy" id="431595"/>
    <lineage>
        <taxon>Eukaryota</taxon>
        <taxon>Sar</taxon>
        <taxon>Stramenopiles</taxon>
        <taxon>Oomycota</taxon>
        <taxon>Peronosporomycetes</taxon>
        <taxon>Pythiales</taxon>
        <taxon>Pythiaceae</taxon>
        <taxon>Globisporangium</taxon>
    </lineage>
</organism>
<dbReference type="AlphaFoldDB" id="K3WN96"/>
<evidence type="ECO:0000313" key="4">
    <source>
        <dbReference type="EnsemblProtists" id="PYU1_T006438"/>
    </source>
</evidence>
<dbReference type="VEuPathDB" id="FungiDB:PYU1_G006426"/>
<dbReference type="InterPro" id="IPR009057">
    <property type="entry name" value="Homeodomain-like_sf"/>
</dbReference>
<feature type="domain" description="Myb-like" evidence="2">
    <location>
        <begin position="1"/>
        <end position="50"/>
    </location>
</feature>
<accession>K3WN96</accession>
<dbReference type="Pfam" id="PF00249">
    <property type="entry name" value="Myb_DNA-binding"/>
    <property type="match status" value="1"/>
</dbReference>
<dbReference type="eggNOG" id="ENOG502S6N2">
    <property type="taxonomic scope" value="Eukaryota"/>
</dbReference>
<dbReference type="InParanoid" id="K3WN96"/>
<dbReference type="SMART" id="SM00717">
    <property type="entry name" value="SANT"/>
    <property type="match status" value="1"/>
</dbReference>
<dbReference type="EMBL" id="GL376604">
    <property type="status" value="NOT_ANNOTATED_CDS"/>
    <property type="molecule type" value="Genomic_DNA"/>
</dbReference>
<keyword evidence="1" id="KW-0539">Nucleus</keyword>
<dbReference type="InterPro" id="IPR017930">
    <property type="entry name" value="Myb_dom"/>
</dbReference>
<dbReference type="PROSITE" id="PS50090">
    <property type="entry name" value="MYB_LIKE"/>
    <property type="match status" value="1"/>
</dbReference>
<evidence type="ECO:0000259" key="2">
    <source>
        <dbReference type="PROSITE" id="PS50090"/>
    </source>
</evidence>
<dbReference type="InterPro" id="IPR001005">
    <property type="entry name" value="SANT/Myb"/>
</dbReference>
<sequence>MMNSGIWSEEEHDRFLHAIKVYPNGPWSAVAGLVGTRTVRQVQTHTQKYYEKIMRRMKGIRKDRKTWARLEHRIEDDILEFCKMMHGARISAEIANQLVGEVSMMQSRASSPTHQIKARQVDASSPVVNIKTEPNDEGDEAFFELPSIEESLDFFIASLENDSFCMNEGGP</sequence>
<evidence type="ECO:0000313" key="5">
    <source>
        <dbReference type="Proteomes" id="UP000019132"/>
    </source>
</evidence>
<reference evidence="5" key="2">
    <citation type="submission" date="2010-04" db="EMBL/GenBank/DDBJ databases">
        <authorList>
            <person name="Buell R."/>
            <person name="Hamilton J."/>
            <person name="Hostetler J."/>
        </authorList>
    </citation>
    <scope>NUCLEOTIDE SEQUENCE [LARGE SCALE GENOMIC DNA]</scope>
    <source>
        <strain evidence="5">DAOM:BR144</strain>
    </source>
</reference>
<evidence type="ECO:0000256" key="1">
    <source>
        <dbReference type="ARBA" id="ARBA00023242"/>
    </source>
</evidence>
<name>K3WN96_GLOUD</name>
<evidence type="ECO:0000259" key="3">
    <source>
        <dbReference type="PROSITE" id="PS51294"/>
    </source>
</evidence>
<dbReference type="PANTHER" id="PTHR12802:SF155">
    <property type="entry name" value="DEUBIQUITINASE MYSM1"/>
    <property type="match status" value="1"/>
</dbReference>